<evidence type="ECO:0000256" key="3">
    <source>
        <dbReference type="ARBA" id="ARBA00022741"/>
    </source>
</evidence>
<dbReference type="CDD" id="cd00777">
    <property type="entry name" value="AspRS_core"/>
    <property type="match status" value="1"/>
</dbReference>
<accession>A0A090DVM7</accession>
<proteinExistence type="inferred from homology"/>
<dbReference type="InterPro" id="IPR004364">
    <property type="entry name" value="Aa-tRNA-synt_II"/>
</dbReference>
<dbReference type="PANTHER" id="PTHR22594">
    <property type="entry name" value="ASPARTYL/LYSYL-TRNA SYNTHETASE"/>
    <property type="match status" value="1"/>
</dbReference>
<evidence type="ECO:0000256" key="7">
    <source>
        <dbReference type="HAMAP-Rule" id="MF_00044"/>
    </source>
</evidence>
<feature type="binding site" evidence="7">
    <location>
        <begin position="222"/>
        <end position="224"/>
    </location>
    <ligand>
        <name>ATP</name>
        <dbReference type="ChEBI" id="CHEBI:30616"/>
    </ligand>
</feature>
<comment type="subunit">
    <text evidence="7">Homodimer.</text>
</comment>
<dbReference type="InterPro" id="IPR004115">
    <property type="entry name" value="GAD-like_sf"/>
</dbReference>
<comment type="function">
    <text evidence="7">Aspartyl-tRNA synthetase with relaxed tRNA specificity since it is able to aspartylate not only its cognate tRNA(Asp) but also tRNA(Asn). Reaction proceeds in two steps: L-aspartate is first activated by ATP to form Asp-AMP and then transferred to the acceptor end of tRNA(Asp/Asn).</text>
</comment>
<protein>
    <recommendedName>
        <fullName evidence="7">Aspartate--tRNA(Asp/Asn) ligase</fullName>
        <ecNumber evidence="7">6.1.1.23</ecNumber>
    </recommendedName>
    <alternativeName>
        <fullName evidence="7">Aspartyl-tRNA synthetase</fullName>
        <shortName evidence="7">AspRS</shortName>
    </alternativeName>
    <alternativeName>
        <fullName evidence="7">Non-discriminating aspartyl-tRNA synthetase</fullName>
        <shortName evidence="7">ND-AspRS</shortName>
    </alternativeName>
</protein>
<reference evidence="9" key="2">
    <citation type="submission" date="2014-09" db="EMBL/GenBank/DDBJ databases">
        <title>Criblamydia sequanensis harbors a mega-plasmid encoding arsenite resistance.</title>
        <authorList>
            <person name="Bertelli C."/>
            <person name="Goesmann A."/>
            <person name="Greub G."/>
        </authorList>
    </citation>
    <scope>NUCLEOTIDE SEQUENCE [LARGE SCALE GENOMIC DNA]</scope>
    <source>
        <strain evidence="9">CRIB-18</strain>
    </source>
</reference>
<evidence type="ECO:0000313" key="9">
    <source>
        <dbReference type="EMBL" id="CDR33029.1"/>
    </source>
</evidence>
<feature type="binding site" evidence="7">
    <location>
        <position position="231"/>
    </location>
    <ligand>
        <name>ATP</name>
        <dbReference type="ChEBI" id="CHEBI:30616"/>
    </ligand>
</feature>
<feature type="binding site" evidence="7">
    <location>
        <position position="483"/>
    </location>
    <ligand>
        <name>ATP</name>
        <dbReference type="ChEBI" id="CHEBI:30616"/>
    </ligand>
</feature>
<dbReference type="Proteomes" id="UP000031552">
    <property type="component" value="Unassembled WGS sequence"/>
</dbReference>
<dbReference type="InterPro" id="IPR004524">
    <property type="entry name" value="Asp-tRNA-ligase_1"/>
</dbReference>
<dbReference type="AlphaFoldDB" id="A0A090DVM7"/>
<dbReference type="EC" id="6.1.1.23" evidence="7"/>
<sequence length="586" mass="67436">MPFDFRRTHRLDALREKDQDREVTLSGWVDRRRDHGGLIFIDLRDRFGVTQLVLDPELIDEAKDLRSEWVISIKGVVKKRKEGMINPKLLTGEIEVAVSALHILSKAKTPPFSICDEEIDTNEELRLKYRFLDIRRGKIQENLVKRHQAMHLIRNFLHDQGFLELTTPILGKSTPEGARDYLVPSRIYPGSFFALPQSPQLFKQLFMVAGMDRYFQIAQCFRDEDLRADRQPEFTQIDVEMSFETEDVLMSIMENMIKALFENQRDVKITLPFKRMSHKEAMDRYGTDKPDLRFEMALVEISDIVKESAFSVFLDALNNEGIVKAIVIKGGSDLSRKSIDDYTSFVGHLGIKGLAWMKFQEGKLTSNIVKFFPESVQKDLIERANIEENDLIFMIADEKSKTNQALDHLRRKIASDRNLIDEERLEFLWVTDFPLFEWSEEEGRLTSVHHPFTSPIDEDLPLLDTDPSSVRSSGYDMVLNGYEIGGGSKRIHNLELQSKIFKLLGISEKEQKSRFGFFLDALSYGAPPHLGMAFGLDRLMMIICKTDSIRDVIAFPKTQKSADLMLDCPSNVGKRQLNELKLSIEN</sequence>
<dbReference type="Gene3D" id="2.40.50.140">
    <property type="entry name" value="Nucleic acid-binding proteins"/>
    <property type="match status" value="1"/>
</dbReference>
<dbReference type="InterPro" id="IPR029351">
    <property type="entry name" value="GAD_dom"/>
</dbReference>
<feature type="site" description="Important for tRNA non-discrimination" evidence="7">
    <location>
        <position position="35"/>
    </location>
</feature>
<keyword evidence="7" id="KW-0963">Cytoplasm</keyword>
<dbReference type="SUPFAM" id="SSF50249">
    <property type="entry name" value="Nucleic acid-binding proteins"/>
    <property type="match status" value="1"/>
</dbReference>
<dbReference type="eggNOG" id="COG0173">
    <property type="taxonomic scope" value="Bacteria"/>
</dbReference>
<evidence type="ECO:0000259" key="8">
    <source>
        <dbReference type="PROSITE" id="PS50862"/>
    </source>
</evidence>
<evidence type="ECO:0000256" key="6">
    <source>
        <dbReference type="ARBA" id="ARBA00023146"/>
    </source>
</evidence>
<reference evidence="9" key="1">
    <citation type="submission" date="2013-12" db="EMBL/GenBank/DDBJ databases">
        <authorList>
            <person name="Linke B."/>
        </authorList>
    </citation>
    <scope>NUCLEOTIDE SEQUENCE [LARGE SCALE GENOMIC DNA]</scope>
    <source>
        <strain evidence="9">CRIB-18</strain>
    </source>
</reference>
<feature type="binding site" evidence="7">
    <location>
        <position position="490"/>
    </location>
    <ligand>
        <name>L-aspartate</name>
        <dbReference type="ChEBI" id="CHEBI:29991"/>
    </ligand>
</feature>
<dbReference type="SUPFAM" id="SSF55681">
    <property type="entry name" value="Class II aaRS and biotin synthetases"/>
    <property type="match status" value="1"/>
</dbReference>
<dbReference type="HAMAP" id="MF_00044">
    <property type="entry name" value="Asp_tRNA_synth_type1"/>
    <property type="match status" value="1"/>
</dbReference>
<dbReference type="InterPro" id="IPR002312">
    <property type="entry name" value="Asp/Asn-tRNA-synth_IIb"/>
</dbReference>
<feature type="binding site" evidence="7">
    <location>
        <begin position="535"/>
        <end position="538"/>
    </location>
    <ligand>
        <name>ATP</name>
        <dbReference type="ChEBI" id="CHEBI:30616"/>
    </ligand>
</feature>
<dbReference type="NCBIfam" id="NF001750">
    <property type="entry name" value="PRK00476.1"/>
    <property type="match status" value="1"/>
</dbReference>
<feature type="region of interest" description="Aspartate" evidence="7">
    <location>
        <begin position="200"/>
        <end position="203"/>
    </location>
</feature>
<keyword evidence="3 7" id="KW-0547">Nucleotide-binding</keyword>
<dbReference type="Pfam" id="PF01336">
    <property type="entry name" value="tRNA_anti-codon"/>
    <property type="match status" value="1"/>
</dbReference>
<comment type="subcellular location">
    <subcellularLocation>
        <location evidence="7">Cytoplasm</location>
    </subcellularLocation>
</comment>
<dbReference type="NCBIfam" id="TIGR00459">
    <property type="entry name" value="aspS_bact"/>
    <property type="match status" value="1"/>
</dbReference>
<comment type="similarity">
    <text evidence="1 7">Belongs to the class-II aminoacyl-tRNA synthetase family. Type 1 subfamily.</text>
</comment>
<dbReference type="InterPro" id="IPR047090">
    <property type="entry name" value="AspRS_core"/>
</dbReference>
<keyword evidence="2 7" id="KW-0436">Ligase</keyword>
<dbReference type="Pfam" id="PF00152">
    <property type="entry name" value="tRNA-synt_2"/>
    <property type="match status" value="1"/>
</dbReference>
<dbReference type="SUPFAM" id="SSF55261">
    <property type="entry name" value="GAD domain-like"/>
    <property type="match status" value="1"/>
</dbReference>
<feature type="site" description="Important for tRNA non-discrimination" evidence="7">
    <location>
        <position position="83"/>
    </location>
</feature>
<evidence type="ECO:0000256" key="2">
    <source>
        <dbReference type="ARBA" id="ARBA00022598"/>
    </source>
</evidence>
<dbReference type="PROSITE" id="PS50862">
    <property type="entry name" value="AA_TRNA_LIGASE_II"/>
    <property type="match status" value="1"/>
</dbReference>
<keyword evidence="5 7" id="KW-0648">Protein biosynthesis</keyword>
<organism evidence="9 10">
    <name type="scientific">Candidatus Criblamydia sequanensis CRIB-18</name>
    <dbReference type="NCBI Taxonomy" id="1437425"/>
    <lineage>
        <taxon>Bacteria</taxon>
        <taxon>Pseudomonadati</taxon>
        <taxon>Chlamydiota</taxon>
        <taxon>Chlamydiia</taxon>
        <taxon>Parachlamydiales</taxon>
        <taxon>Candidatus Criblamydiaceae</taxon>
        <taxon>Candidatus Criblamydia</taxon>
    </lineage>
</organism>
<dbReference type="Gene3D" id="3.30.1360.30">
    <property type="entry name" value="GAD-like domain"/>
    <property type="match status" value="1"/>
</dbReference>
<dbReference type="Gene3D" id="3.30.930.10">
    <property type="entry name" value="Bira Bifunctional Protein, Domain 2"/>
    <property type="match status" value="1"/>
</dbReference>
<comment type="catalytic activity">
    <reaction evidence="7">
        <text>tRNA(Asx) + L-aspartate + ATP = L-aspartyl-tRNA(Asx) + AMP + diphosphate</text>
        <dbReference type="Rhea" id="RHEA:18349"/>
        <dbReference type="Rhea" id="RHEA-COMP:9710"/>
        <dbReference type="Rhea" id="RHEA-COMP:9711"/>
        <dbReference type="ChEBI" id="CHEBI:29991"/>
        <dbReference type="ChEBI" id="CHEBI:30616"/>
        <dbReference type="ChEBI" id="CHEBI:33019"/>
        <dbReference type="ChEBI" id="CHEBI:78442"/>
        <dbReference type="ChEBI" id="CHEBI:78516"/>
        <dbReference type="ChEBI" id="CHEBI:456215"/>
        <dbReference type="EC" id="6.1.1.23"/>
    </reaction>
</comment>
<dbReference type="InterPro" id="IPR012340">
    <property type="entry name" value="NA-bd_OB-fold"/>
</dbReference>
<dbReference type="EMBL" id="CCEJ010000001">
    <property type="protein sequence ID" value="CDR33029.1"/>
    <property type="molecule type" value="Genomic_DNA"/>
</dbReference>
<dbReference type="RefSeq" id="WP_041016529.1">
    <property type="nucleotide sequence ID" value="NZ_CCEJ010000001.1"/>
</dbReference>
<gene>
    <name evidence="9" type="primary">asps1</name>
    <name evidence="7" type="synonym">aspS</name>
    <name evidence="9" type="ORF">CSEC_0190</name>
</gene>
<keyword evidence="10" id="KW-1185">Reference proteome</keyword>
<evidence type="ECO:0000256" key="4">
    <source>
        <dbReference type="ARBA" id="ARBA00022840"/>
    </source>
</evidence>
<evidence type="ECO:0000256" key="1">
    <source>
        <dbReference type="ARBA" id="ARBA00006303"/>
    </source>
</evidence>
<dbReference type="GO" id="GO:0006422">
    <property type="term" value="P:aspartyl-tRNA aminoacylation"/>
    <property type="evidence" value="ECO:0007669"/>
    <property type="project" value="UniProtKB-UniRule"/>
</dbReference>
<dbReference type="GO" id="GO:0004815">
    <property type="term" value="F:aspartate-tRNA ligase activity"/>
    <property type="evidence" value="ECO:0007669"/>
    <property type="project" value="UniProtKB-UniRule"/>
</dbReference>
<dbReference type="InterPro" id="IPR045864">
    <property type="entry name" value="aa-tRNA-synth_II/BPL/LPL"/>
</dbReference>
<dbReference type="PRINTS" id="PR01042">
    <property type="entry name" value="TRNASYNTHASP"/>
</dbReference>
<comment type="caution">
    <text evidence="9">The sequence shown here is derived from an EMBL/GenBank/DDBJ whole genome shotgun (WGS) entry which is preliminary data.</text>
</comment>
<dbReference type="InterPro" id="IPR047089">
    <property type="entry name" value="Asp-tRNA-ligase_1_N"/>
</dbReference>
<dbReference type="InterPro" id="IPR004365">
    <property type="entry name" value="NA-bd_OB_tRNA"/>
</dbReference>
<feature type="binding site" evidence="7">
    <location>
        <position position="222"/>
    </location>
    <ligand>
        <name>L-aspartate</name>
        <dbReference type="ChEBI" id="CHEBI:29991"/>
    </ligand>
</feature>
<dbReference type="GO" id="GO:0003676">
    <property type="term" value="F:nucleic acid binding"/>
    <property type="evidence" value="ECO:0007669"/>
    <property type="project" value="InterPro"/>
</dbReference>
<evidence type="ECO:0000313" key="10">
    <source>
        <dbReference type="Proteomes" id="UP000031552"/>
    </source>
</evidence>
<dbReference type="GO" id="GO:0005524">
    <property type="term" value="F:ATP binding"/>
    <property type="evidence" value="ECO:0007669"/>
    <property type="project" value="UniProtKB-UniRule"/>
</dbReference>
<dbReference type="OrthoDB" id="9802326at2"/>
<evidence type="ECO:0000256" key="5">
    <source>
        <dbReference type="ARBA" id="ARBA00022917"/>
    </source>
</evidence>
<dbReference type="GO" id="GO:0050560">
    <property type="term" value="F:aspartate-tRNA(Asn) ligase activity"/>
    <property type="evidence" value="ECO:0007669"/>
    <property type="project" value="UniProtKB-EC"/>
</dbReference>
<name>A0A090DVM7_9BACT</name>
<dbReference type="Pfam" id="PF02938">
    <property type="entry name" value="GAD"/>
    <property type="match status" value="1"/>
</dbReference>
<dbReference type="GO" id="GO:0005737">
    <property type="term" value="C:cytoplasm"/>
    <property type="evidence" value="ECO:0007669"/>
    <property type="project" value="UniProtKB-SubCell"/>
</dbReference>
<dbReference type="CDD" id="cd04317">
    <property type="entry name" value="EcAspRS_like_N"/>
    <property type="match status" value="1"/>
</dbReference>
<feature type="binding site" evidence="7">
    <location>
        <position position="449"/>
    </location>
    <ligand>
        <name>L-aspartate</name>
        <dbReference type="ChEBI" id="CHEBI:29991"/>
    </ligand>
</feature>
<keyword evidence="6 7" id="KW-0030">Aminoacyl-tRNA synthetase</keyword>
<keyword evidence="4 7" id="KW-0067">ATP-binding</keyword>
<feature type="binding site" evidence="7">
    <location>
        <position position="176"/>
    </location>
    <ligand>
        <name>L-aspartate</name>
        <dbReference type="ChEBI" id="CHEBI:29991"/>
    </ligand>
</feature>
<dbReference type="PANTHER" id="PTHR22594:SF5">
    <property type="entry name" value="ASPARTATE--TRNA LIGASE, MITOCHONDRIAL"/>
    <property type="match status" value="1"/>
</dbReference>
<dbReference type="InterPro" id="IPR006195">
    <property type="entry name" value="aa-tRNA-synth_II"/>
</dbReference>
<feature type="domain" description="Aminoacyl-transfer RNA synthetases class-II family profile" evidence="8">
    <location>
        <begin position="153"/>
        <end position="556"/>
    </location>
</feature>
<dbReference type="STRING" id="1437425.CSEC_0190"/>